<dbReference type="SUPFAM" id="SSF88659">
    <property type="entry name" value="Sigma3 and sigma4 domains of RNA polymerase sigma factors"/>
    <property type="match status" value="1"/>
</dbReference>
<evidence type="ECO:0000313" key="6">
    <source>
        <dbReference type="EMBL" id="GAA3914441.1"/>
    </source>
</evidence>
<dbReference type="InterPro" id="IPR000792">
    <property type="entry name" value="Tscrpt_reg_LuxR_C"/>
</dbReference>
<accession>A0ABP7M512</accession>
<dbReference type="InterPro" id="IPR007627">
    <property type="entry name" value="RNA_pol_sigma70_r2"/>
</dbReference>
<evidence type="ECO:0000256" key="4">
    <source>
        <dbReference type="ARBA" id="ARBA00023163"/>
    </source>
</evidence>
<dbReference type="PROSITE" id="PS00622">
    <property type="entry name" value="HTH_LUXR_1"/>
    <property type="match status" value="1"/>
</dbReference>
<dbReference type="PANTHER" id="PTHR43133:SF62">
    <property type="entry name" value="RNA POLYMERASE SIGMA FACTOR SIGZ"/>
    <property type="match status" value="1"/>
</dbReference>
<evidence type="ECO:0000256" key="2">
    <source>
        <dbReference type="ARBA" id="ARBA00023015"/>
    </source>
</evidence>
<dbReference type="CDD" id="cd06171">
    <property type="entry name" value="Sigma70_r4"/>
    <property type="match status" value="1"/>
</dbReference>
<dbReference type="PANTHER" id="PTHR43133">
    <property type="entry name" value="RNA POLYMERASE ECF-TYPE SIGMA FACTO"/>
    <property type="match status" value="1"/>
</dbReference>
<keyword evidence="7" id="KW-1185">Reference proteome</keyword>
<dbReference type="Gene3D" id="1.10.10.10">
    <property type="entry name" value="Winged helix-like DNA-binding domain superfamily/Winged helix DNA-binding domain"/>
    <property type="match status" value="1"/>
</dbReference>
<dbReference type="NCBIfam" id="TIGR02937">
    <property type="entry name" value="sigma70-ECF"/>
    <property type="match status" value="1"/>
</dbReference>
<reference evidence="7" key="1">
    <citation type="journal article" date="2019" name="Int. J. Syst. Evol. Microbiol.">
        <title>The Global Catalogue of Microorganisms (GCM) 10K type strain sequencing project: providing services to taxonomists for standard genome sequencing and annotation.</title>
        <authorList>
            <consortium name="The Broad Institute Genomics Platform"/>
            <consortium name="The Broad Institute Genome Sequencing Center for Infectious Disease"/>
            <person name="Wu L."/>
            <person name="Ma J."/>
        </authorList>
    </citation>
    <scope>NUCLEOTIDE SEQUENCE [LARGE SCALE GENOMIC DNA]</scope>
    <source>
        <strain evidence="7">JCM 16916</strain>
    </source>
</reference>
<dbReference type="InterPro" id="IPR014284">
    <property type="entry name" value="RNA_pol_sigma-70_dom"/>
</dbReference>
<name>A0ABP7M512_9GAMM</name>
<keyword evidence="2" id="KW-0805">Transcription regulation</keyword>
<dbReference type="EMBL" id="BAAAZU010000003">
    <property type="protein sequence ID" value="GAA3914441.1"/>
    <property type="molecule type" value="Genomic_DNA"/>
</dbReference>
<sequence>MPIDETELVASYRRVEHPLYNALYRMLWDAQECQDVLHDAYLRLWQRKRRVDAARIDALAWTAALNLARNQLRWRRLRGWTPPPEALDAIAGGDDPQAMAEHSRLHAALQRLPAAMLEVVLMAEFSGMGTREIAQALGVPEGTVASRKHHAVLRLKQWLGGH</sequence>
<comment type="similarity">
    <text evidence="1">Belongs to the sigma-70 factor family. ECF subfamily.</text>
</comment>
<dbReference type="Proteomes" id="UP001501727">
    <property type="component" value="Unassembled WGS sequence"/>
</dbReference>
<organism evidence="6 7">
    <name type="scientific">Luteimonas lutimaris</name>
    <dbReference type="NCBI Taxonomy" id="698645"/>
    <lineage>
        <taxon>Bacteria</taxon>
        <taxon>Pseudomonadati</taxon>
        <taxon>Pseudomonadota</taxon>
        <taxon>Gammaproteobacteria</taxon>
        <taxon>Lysobacterales</taxon>
        <taxon>Lysobacteraceae</taxon>
        <taxon>Luteimonas</taxon>
    </lineage>
</organism>
<evidence type="ECO:0000256" key="1">
    <source>
        <dbReference type="ARBA" id="ARBA00010641"/>
    </source>
</evidence>
<dbReference type="Gene3D" id="1.10.1740.10">
    <property type="match status" value="1"/>
</dbReference>
<dbReference type="Pfam" id="PF08281">
    <property type="entry name" value="Sigma70_r4_2"/>
    <property type="match status" value="1"/>
</dbReference>
<gene>
    <name evidence="6" type="ORF">GCM10022229_04300</name>
</gene>
<evidence type="ECO:0000256" key="3">
    <source>
        <dbReference type="ARBA" id="ARBA00023082"/>
    </source>
</evidence>
<evidence type="ECO:0000313" key="7">
    <source>
        <dbReference type="Proteomes" id="UP001501727"/>
    </source>
</evidence>
<protein>
    <submittedName>
        <fullName evidence="6">Sigma-70 family RNA polymerase sigma factor</fullName>
    </submittedName>
</protein>
<dbReference type="InterPro" id="IPR013324">
    <property type="entry name" value="RNA_pol_sigma_r3/r4-like"/>
</dbReference>
<dbReference type="SUPFAM" id="SSF88946">
    <property type="entry name" value="Sigma2 domain of RNA polymerase sigma factors"/>
    <property type="match status" value="1"/>
</dbReference>
<proteinExistence type="inferred from homology"/>
<evidence type="ECO:0000259" key="5">
    <source>
        <dbReference type="PROSITE" id="PS00622"/>
    </source>
</evidence>
<dbReference type="Pfam" id="PF04542">
    <property type="entry name" value="Sigma70_r2"/>
    <property type="match status" value="1"/>
</dbReference>
<keyword evidence="3" id="KW-0731">Sigma factor</keyword>
<dbReference type="RefSeq" id="WP_344758293.1">
    <property type="nucleotide sequence ID" value="NZ_BAAAZU010000003.1"/>
</dbReference>
<dbReference type="InterPro" id="IPR036388">
    <property type="entry name" value="WH-like_DNA-bd_sf"/>
</dbReference>
<keyword evidence="4" id="KW-0804">Transcription</keyword>
<comment type="caution">
    <text evidence="6">The sequence shown here is derived from an EMBL/GenBank/DDBJ whole genome shotgun (WGS) entry which is preliminary data.</text>
</comment>
<dbReference type="InterPro" id="IPR013325">
    <property type="entry name" value="RNA_pol_sigma_r2"/>
</dbReference>
<feature type="domain" description="HTH luxR-type" evidence="5">
    <location>
        <begin position="127"/>
        <end position="154"/>
    </location>
</feature>
<dbReference type="InterPro" id="IPR039425">
    <property type="entry name" value="RNA_pol_sigma-70-like"/>
</dbReference>
<dbReference type="InterPro" id="IPR013249">
    <property type="entry name" value="RNA_pol_sigma70_r4_t2"/>
</dbReference>